<protein>
    <submittedName>
        <fullName evidence="2">HNH endonuclease</fullName>
    </submittedName>
</protein>
<feature type="domain" description="HNH nuclease" evidence="1">
    <location>
        <begin position="128"/>
        <end position="181"/>
    </location>
</feature>
<name>A0A2U3NWD4_9MYCO</name>
<evidence type="ECO:0000259" key="1">
    <source>
        <dbReference type="SMART" id="SM00507"/>
    </source>
</evidence>
<dbReference type="InterPro" id="IPR029471">
    <property type="entry name" value="HNH_5"/>
</dbReference>
<dbReference type="Proteomes" id="UP000240988">
    <property type="component" value="Unassembled WGS sequence"/>
</dbReference>
<dbReference type="SMART" id="SM00507">
    <property type="entry name" value="HNHc"/>
    <property type="match status" value="1"/>
</dbReference>
<dbReference type="AlphaFoldDB" id="A0A2U3NWD4"/>
<dbReference type="InterPro" id="IPR052892">
    <property type="entry name" value="NA-targeting_endonuclease"/>
</dbReference>
<evidence type="ECO:0000313" key="3">
    <source>
        <dbReference type="Proteomes" id="UP000240988"/>
    </source>
</evidence>
<keyword evidence="2" id="KW-0255">Endonuclease</keyword>
<dbReference type="PANTHER" id="PTHR33877">
    <property type="entry name" value="SLL1193 PROTEIN"/>
    <property type="match status" value="1"/>
</dbReference>
<dbReference type="Gene3D" id="1.10.30.50">
    <property type="match status" value="1"/>
</dbReference>
<dbReference type="CDD" id="cd00085">
    <property type="entry name" value="HNHc"/>
    <property type="match status" value="1"/>
</dbReference>
<evidence type="ECO:0000313" key="2">
    <source>
        <dbReference type="EMBL" id="SPM35794.1"/>
    </source>
</evidence>
<reference evidence="2 3" key="1">
    <citation type="submission" date="2017-01" db="EMBL/GenBank/DDBJ databases">
        <authorList>
            <consortium name="Urmite Genomes"/>
        </authorList>
    </citation>
    <scope>NUCLEOTIDE SEQUENCE [LARGE SCALE GENOMIC DNA]</scope>
    <source>
        <strain evidence="2 3">AB57</strain>
    </source>
</reference>
<dbReference type="PANTHER" id="PTHR33877:SF2">
    <property type="entry name" value="OS07G0170200 PROTEIN"/>
    <property type="match status" value="1"/>
</dbReference>
<accession>A0A2U3NWD4</accession>
<dbReference type="InterPro" id="IPR003615">
    <property type="entry name" value="HNH_nuc"/>
</dbReference>
<dbReference type="STRING" id="1841860.GCA_900157375_03627"/>
<keyword evidence="2" id="KW-0378">Hydrolase</keyword>
<gene>
    <name evidence="2" type="ORF">MRAB57_3625</name>
</gene>
<dbReference type="EMBL" id="FUFA01000004">
    <property type="protein sequence ID" value="SPM35794.1"/>
    <property type="molecule type" value="Genomic_DNA"/>
</dbReference>
<keyword evidence="2" id="KW-0540">Nuclease</keyword>
<dbReference type="GO" id="GO:0004519">
    <property type="term" value="F:endonuclease activity"/>
    <property type="evidence" value="ECO:0007669"/>
    <property type="project" value="UniProtKB-KW"/>
</dbReference>
<organism evidence="2 3">
    <name type="scientific">Mycobacterium rhizamassiliense</name>
    <dbReference type="NCBI Taxonomy" id="1841860"/>
    <lineage>
        <taxon>Bacteria</taxon>
        <taxon>Bacillati</taxon>
        <taxon>Actinomycetota</taxon>
        <taxon>Actinomycetes</taxon>
        <taxon>Mycobacteriales</taxon>
        <taxon>Mycobacteriaceae</taxon>
        <taxon>Mycobacterium</taxon>
    </lineage>
</organism>
<keyword evidence="3" id="KW-1185">Reference proteome</keyword>
<sequence length="207" mass="22701">MVDKADTDVPELLPVLVDAVLPLLKPYEFSLYLLLLRASEFRGGEIRIGKRTISARLGQGTRASRGNYNHITEKLNVLAEAGFIAVGDTSREGTQYRVLLPEAIPAVREVIATSEPPEQEPDYFTDPVLRAELMERDKWTCRYCGEVVTATTATLDHIIPQSLGGPNTPENLTTACLTCNAIKSGRTYEEAAPEILGALVRRKATTS</sequence>
<dbReference type="Pfam" id="PF14279">
    <property type="entry name" value="HNH_5"/>
    <property type="match status" value="1"/>
</dbReference>
<proteinExistence type="predicted"/>